<protein>
    <submittedName>
        <fullName evidence="2">Uncharacterized protein</fullName>
    </submittedName>
</protein>
<evidence type="ECO:0000313" key="3">
    <source>
        <dbReference type="Proteomes" id="UP000235162"/>
    </source>
</evidence>
<sequence length="110" mass="13320">MSGNNFEYPFWATAFYKGLLFGGMPVSFLAVDYPLEVAAYYGILIFLGLFLRPLIEKFALDELYYAVTRAPFRRMMEREAARREVEFRHKQHNKRYRYMRYRSKELPPKW</sequence>
<keyword evidence="1" id="KW-0472">Membrane</keyword>
<organism evidence="2 3">
    <name type="scientific">Halioglobus japonicus</name>
    <dbReference type="NCBI Taxonomy" id="930805"/>
    <lineage>
        <taxon>Bacteria</taxon>
        <taxon>Pseudomonadati</taxon>
        <taxon>Pseudomonadota</taxon>
        <taxon>Gammaproteobacteria</taxon>
        <taxon>Cellvibrionales</taxon>
        <taxon>Halieaceae</taxon>
        <taxon>Halioglobus</taxon>
    </lineage>
</organism>
<keyword evidence="1" id="KW-1133">Transmembrane helix</keyword>
<comment type="caution">
    <text evidence="2">The sequence shown here is derived from an EMBL/GenBank/DDBJ whole genome shotgun (WGS) entry which is preliminary data.</text>
</comment>
<evidence type="ECO:0000256" key="1">
    <source>
        <dbReference type="SAM" id="Phobius"/>
    </source>
</evidence>
<dbReference type="RefSeq" id="WP_084198866.1">
    <property type="nucleotide sequence ID" value="NZ_BMYL01000002.1"/>
</dbReference>
<keyword evidence="1" id="KW-0812">Transmembrane</keyword>
<name>A0AAP8MEB3_9GAMM</name>
<accession>A0AAP8MEB3</accession>
<dbReference type="AlphaFoldDB" id="A0AAP8MEB3"/>
<feature type="transmembrane region" description="Helical" evidence="1">
    <location>
        <begin position="12"/>
        <end position="31"/>
    </location>
</feature>
<reference evidence="2 3" key="1">
    <citation type="submission" date="2018-01" db="EMBL/GenBank/DDBJ databases">
        <title>The draft genome sequence of Halioglobus japonicus S1-36.</title>
        <authorList>
            <person name="Du Z.-J."/>
            <person name="Shi M.-J."/>
        </authorList>
    </citation>
    <scope>NUCLEOTIDE SEQUENCE [LARGE SCALE GENOMIC DNA]</scope>
    <source>
        <strain evidence="2 3">S1-36</strain>
    </source>
</reference>
<dbReference type="KEGG" id="hja:BST95_08250"/>
<proteinExistence type="predicted"/>
<keyword evidence="3" id="KW-1185">Reference proteome</keyword>
<gene>
    <name evidence="2" type="ORF">C0029_07300</name>
</gene>
<dbReference type="EMBL" id="PKUR01000002">
    <property type="protein sequence ID" value="PLW86232.1"/>
    <property type="molecule type" value="Genomic_DNA"/>
</dbReference>
<feature type="transmembrane region" description="Helical" evidence="1">
    <location>
        <begin position="37"/>
        <end position="55"/>
    </location>
</feature>
<evidence type="ECO:0000313" key="2">
    <source>
        <dbReference type="EMBL" id="PLW86232.1"/>
    </source>
</evidence>
<dbReference type="Proteomes" id="UP000235162">
    <property type="component" value="Unassembled WGS sequence"/>
</dbReference>